<proteinExistence type="predicted"/>
<protein>
    <submittedName>
        <fullName evidence="1">Uncharacterized protein</fullName>
    </submittedName>
</protein>
<dbReference type="HOGENOM" id="CLU_2611117_0_0_1"/>
<accession>M4BUJ0</accession>
<reference evidence="1" key="2">
    <citation type="submission" date="2015-06" db="UniProtKB">
        <authorList>
            <consortium name="EnsemblProtists"/>
        </authorList>
    </citation>
    <scope>IDENTIFICATION</scope>
    <source>
        <strain evidence="1">Emoy2</strain>
    </source>
</reference>
<dbReference type="EnsemblProtists" id="HpaT810178">
    <property type="protein sequence ID" value="HpaP810178"/>
    <property type="gene ID" value="HpaG810178"/>
</dbReference>
<sequence>MDDTFSHFFAPVCRCVEAKTAESGGLRDGEECEKENVEALKTLLYITPHVNVRLPTCESVFSVFFSTITKLYTNLRLPV</sequence>
<keyword evidence="2" id="KW-1185">Reference proteome</keyword>
<evidence type="ECO:0000313" key="2">
    <source>
        <dbReference type="Proteomes" id="UP000011713"/>
    </source>
</evidence>
<dbReference type="AlphaFoldDB" id="M4BUJ0"/>
<dbReference type="InParanoid" id="M4BUJ0"/>
<dbReference type="EMBL" id="JH597939">
    <property type="status" value="NOT_ANNOTATED_CDS"/>
    <property type="molecule type" value="Genomic_DNA"/>
</dbReference>
<evidence type="ECO:0000313" key="1">
    <source>
        <dbReference type="EnsemblProtists" id="HpaP810178"/>
    </source>
</evidence>
<reference evidence="2" key="1">
    <citation type="journal article" date="2010" name="Science">
        <title>Signatures of adaptation to obligate biotrophy in the Hyaloperonospora arabidopsidis genome.</title>
        <authorList>
            <person name="Baxter L."/>
            <person name="Tripathy S."/>
            <person name="Ishaque N."/>
            <person name="Boot N."/>
            <person name="Cabral A."/>
            <person name="Kemen E."/>
            <person name="Thines M."/>
            <person name="Ah-Fong A."/>
            <person name="Anderson R."/>
            <person name="Badejoko W."/>
            <person name="Bittner-Eddy P."/>
            <person name="Boore J.L."/>
            <person name="Chibucos M.C."/>
            <person name="Coates M."/>
            <person name="Dehal P."/>
            <person name="Delehaunty K."/>
            <person name="Dong S."/>
            <person name="Downton P."/>
            <person name="Dumas B."/>
            <person name="Fabro G."/>
            <person name="Fronick C."/>
            <person name="Fuerstenberg S.I."/>
            <person name="Fulton L."/>
            <person name="Gaulin E."/>
            <person name="Govers F."/>
            <person name="Hughes L."/>
            <person name="Humphray S."/>
            <person name="Jiang R.H."/>
            <person name="Judelson H."/>
            <person name="Kamoun S."/>
            <person name="Kyung K."/>
            <person name="Meijer H."/>
            <person name="Minx P."/>
            <person name="Morris P."/>
            <person name="Nelson J."/>
            <person name="Phuntumart V."/>
            <person name="Qutob D."/>
            <person name="Rehmany A."/>
            <person name="Rougon-Cardoso A."/>
            <person name="Ryden P."/>
            <person name="Torto-Alalibo T."/>
            <person name="Studholme D."/>
            <person name="Wang Y."/>
            <person name="Win J."/>
            <person name="Wood J."/>
            <person name="Clifton S.W."/>
            <person name="Rogers J."/>
            <person name="Van den Ackerveken G."/>
            <person name="Jones J.D."/>
            <person name="McDowell J.M."/>
            <person name="Beynon J."/>
            <person name="Tyler B.M."/>
        </authorList>
    </citation>
    <scope>NUCLEOTIDE SEQUENCE [LARGE SCALE GENOMIC DNA]</scope>
    <source>
        <strain evidence="2">Emoy2</strain>
    </source>
</reference>
<name>M4BUJ0_HYAAE</name>
<organism evidence="1 2">
    <name type="scientific">Hyaloperonospora arabidopsidis (strain Emoy2)</name>
    <name type="common">Downy mildew agent</name>
    <name type="synonym">Peronospora arabidopsidis</name>
    <dbReference type="NCBI Taxonomy" id="559515"/>
    <lineage>
        <taxon>Eukaryota</taxon>
        <taxon>Sar</taxon>
        <taxon>Stramenopiles</taxon>
        <taxon>Oomycota</taxon>
        <taxon>Peronosporomycetes</taxon>
        <taxon>Peronosporales</taxon>
        <taxon>Peronosporaceae</taxon>
        <taxon>Hyaloperonospora</taxon>
    </lineage>
</organism>
<dbReference type="Proteomes" id="UP000011713">
    <property type="component" value="Unassembled WGS sequence"/>
</dbReference>
<dbReference type="VEuPathDB" id="FungiDB:HpaG810178"/>